<keyword evidence="7" id="KW-0808">Transferase</keyword>
<dbReference type="OrthoDB" id="3212588at2"/>
<feature type="transmembrane region" description="Helical" evidence="5">
    <location>
        <begin position="91"/>
        <end position="117"/>
    </location>
</feature>
<proteinExistence type="predicted"/>
<comment type="caution">
    <text evidence="7">The sequence shown here is derived from an EMBL/GenBank/DDBJ whole genome shotgun (WGS) entry which is preliminary data.</text>
</comment>
<feature type="chain" id="PRO_5038635179" evidence="6">
    <location>
        <begin position="20"/>
        <end position="278"/>
    </location>
</feature>
<dbReference type="Proteomes" id="UP000309133">
    <property type="component" value="Unassembled WGS sequence"/>
</dbReference>
<keyword evidence="6" id="KW-0732">Signal</keyword>
<dbReference type="EMBL" id="SSSM01000006">
    <property type="protein sequence ID" value="THG28735.1"/>
    <property type="molecule type" value="Genomic_DNA"/>
</dbReference>
<evidence type="ECO:0000313" key="7">
    <source>
        <dbReference type="EMBL" id="THG28735.1"/>
    </source>
</evidence>
<dbReference type="GO" id="GO:0016020">
    <property type="term" value="C:membrane"/>
    <property type="evidence" value="ECO:0007669"/>
    <property type="project" value="UniProtKB-SubCell"/>
</dbReference>
<feature type="transmembrane region" description="Helical" evidence="5">
    <location>
        <begin position="200"/>
        <end position="220"/>
    </location>
</feature>
<keyword evidence="8" id="KW-1185">Reference proteome</keyword>
<feature type="transmembrane region" description="Helical" evidence="5">
    <location>
        <begin position="157"/>
        <end position="179"/>
    </location>
</feature>
<feature type="signal peptide" evidence="6">
    <location>
        <begin position="1"/>
        <end position="19"/>
    </location>
</feature>
<evidence type="ECO:0000256" key="1">
    <source>
        <dbReference type="ARBA" id="ARBA00004141"/>
    </source>
</evidence>
<dbReference type="InterPro" id="IPR044878">
    <property type="entry name" value="UbiA_sf"/>
</dbReference>
<evidence type="ECO:0000256" key="3">
    <source>
        <dbReference type="ARBA" id="ARBA00022989"/>
    </source>
</evidence>
<evidence type="ECO:0000256" key="6">
    <source>
        <dbReference type="SAM" id="SignalP"/>
    </source>
</evidence>
<keyword evidence="4 5" id="KW-0472">Membrane</keyword>
<accession>A0A4S4FHW1</accession>
<evidence type="ECO:0000256" key="5">
    <source>
        <dbReference type="SAM" id="Phobius"/>
    </source>
</evidence>
<protein>
    <submittedName>
        <fullName evidence="7">1,4-dihydroxy-2-naphthoate prenyltransferase</fullName>
    </submittedName>
</protein>
<comment type="subcellular location">
    <subcellularLocation>
        <location evidence="1">Membrane</location>
        <topology evidence="1">Multi-pass membrane protein</topology>
    </subcellularLocation>
</comment>
<evidence type="ECO:0000256" key="2">
    <source>
        <dbReference type="ARBA" id="ARBA00022692"/>
    </source>
</evidence>
<feature type="transmembrane region" description="Helical" evidence="5">
    <location>
        <begin position="129"/>
        <end position="151"/>
    </location>
</feature>
<evidence type="ECO:0000256" key="4">
    <source>
        <dbReference type="ARBA" id="ARBA00023136"/>
    </source>
</evidence>
<dbReference type="Pfam" id="PF01040">
    <property type="entry name" value="UbiA"/>
    <property type="match status" value="1"/>
</dbReference>
<dbReference type="GO" id="GO:0016765">
    <property type="term" value="F:transferase activity, transferring alkyl or aryl (other than methyl) groups"/>
    <property type="evidence" value="ECO:0007669"/>
    <property type="project" value="InterPro"/>
</dbReference>
<reference evidence="7 8" key="1">
    <citation type="submission" date="2019-04" db="EMBL/GenBank/DDBJ databases">
        <authorList>
            <person name="Jiang L."/>
        </authorList>
    </citation>
    <scope>NUCLEOTIDE SEQUENCE [LARGE SCALE GENOMIC DNA]</scope>
    <source>
        <strain evidence="7 8">YIM 131853</strain>
    </source>
</reference>
<gene>
    <name evidence="7" type="ORF">E6C64_18320</name>
</gene>
<dbReference type="AlphaFoldDB" id="A0A4S4FHW1"/>
<organism evidence="7 8">
    <name type="scientific">Naasia lichenicola</name>
    <dbReference type="NCBI Taxonomy" id="2565933"/>
    <lineage>
        <taxon>Bacteria</taxon>
        <taxon>Bacillati</taxon>
        <taxon>Actinomycetota</taxon>
        <taxon>Actinomycetes</taxon>
        <taxon>Micrococcales</taxon>
        <taxon>Microbacteriaceae</taxon>
        <taxon>Naasia</taxon>
    </lineage>
</organism>
<name>A0A4S4FHW1_9MICO</name>
<dbReference type="Gene3D" id="1.10.357.140">
    <property type="entry name" value="UbiA prenyltransferase"/>
    <property type="match status" value="1"/>
</dbReference>
<feature type="transmembrane region" description="Helical" evidence="5">
    <location>
        <begin position="251"/>
        <end position="274"/>
    </location>
</feature>
<sequence length="278" mass="27864">MTKRLPLGALLLSSHPVPGAAVTLVTAVLAAAVGLDLRRIVVLTIVMAADQLAVGWSNDAIDAERDTASGRTDKPVASGRIDRVIVARASLIAAAASVAGAFTLGIAAGGWHAVFLMSAIAYNAGLKRTILSVLPYAVSFGLLPVLVAAAADPSRIASGWAIGAGALLGVAAHFANVLPDLDDDERTGVRGLPHRIGARPTGLLAFLALLAAAVLVATGASTGGTALALIAVEVISVVGVILVVRRSFGRILFVLILLSAVALVVGLSFAGSALSAPA</sequence>
<feature type="transmembrane region" description="Helical" evidence="5">
    <location>
        <begin position="226"/>
        <end position="244"/>
    </location>
</feature>
<keyword evidence="3 5" id="KW-1133">Transmembrane helix</keyword>
<evidence type="ECO:0000313" key="8">
    <source>
        <dbReference type="Proteomes" id="UP000309133"/>
    </source>
</evidence>
<dbReference type="InterPro" id="IPR000537">
    <property type="entry name" value="UbiA_prenyltransferase"/>
</dbReference>
<dbReference type="RefSeq" id="WP_136429203.1">
    <property type="nucleotide sequence ID" value="NZ_SSSM01000006.1"/>
</dbReference>
<keyword evidence="2 5" id="KW-0812">Transmembrane</keyword>